<sequence length="196" mass="22299">MSQFIPEFAIPESLESACPQFYAIEYRPEPRGPQTILAINDEKIRNHLIKSNQEETSSRHRQFLQEVIEGRRQYLREAAWLEPSNLVDIPLARPMFLPQVTVAFSPGDLDFEIMAQKARKSKTLQDPTVTFEAESIESKVRSIGPYVGDVLRSYGNKNEQGCRIRSIAKGEFSCYPPECLVLDECCNTSEPSRIDA</sequence>
<reference evidence="1" key="1">
    <citation type="submission" date="2018-11" db="EMBL/GenBank/DDBJ databases">
        <authorList>
            <person name="Grassa J C."/>
        </authorList>
    </citation>
    <scope>NUCLEOTIDE SEQUENCE [LARGE SCALE GENOMIC DNA]</scope>
</reference>
<dbReference type="EMBL" id="UZAU01000042">
    <property type="status" value="NOT_ANNOTATED_CDS"/>
    <property type="molecule type" value="Genomic_DNA"/>
</dbReference>
<proteinExistence type="predicted"/>
<protein>
    <submittedName>
        <fullName evidence="1">Uncharacterized protein</fullName>
    </submittedName>
</protein>
<accession>A0A803NI15</accession>
<dbReference type="Proteomes" id="UP000596661">
    <property type="component" value="Chromosome 1"/>
</dbReference>
<evidence type="ECO:0000313" key="2">
    <source>
        <dbReference type="Proteomes" id="UP000596661"/>
    </source>
</evidence>
<evidence type="ECO:0000313" key="1">
    <source>
        <dbReference type="EnsemblPlants" id="cds.evm.model.01.1669"/>
    </source>
</evidence>
<reference evidence="1" key="2">
    <citation type="submission" date="2021-03" db="UniProtKB">
        <authorList>
            <consortium name="EnsemblPlants"/>
        </authorList>
    </citation>
    <scope>IDENTIFICATION</scope>
</reference>
<dbReference type="Gramene" id="evm.model.01.1669">
    <property type="protein sequence ID" value="cds.evm.model.01.1669"/>
    <property type="gene ID" value="evm.TU.01.1669"/>
</dbReference>
<keyword evidence="2" id="KW-1185">Reference proteome</keyword>
<dbReference type="EnsemblPlants" id="evm.model.01.1669">
    <property type="protein sequence ID" value="cds.evm.model.01.1669"/>
    <property type="gene ID" value="evm.TU.01.1669"/>
</dbReference>
<dbReference type="AlphaFoldDB" id="A0A803NI15"/>
<organism evidence="1 2">
    <name type="scientific">Cannabis sativa</name>
    <name type="common">Hemp</name>
    <name type="synonym">Marijuana</name>
    <dbReference type="NCBI Taxonomy" id="3483"/>
    <lineage>
        <taxon>Eukaryota</taxon>
        <taxon>Viridiplantae</taxon>
        <taxon>Streptophyta</taxon>
        <taxon>Embryophyta</taxon>
        <taxon>Tracheophyta</taxon>
        <taxon>Spermatophyta</taxon>
        <taxon>Magnoliopsida</taxon>
        <taxon>eudicotyledons</taxon>
        <taxon>Gunneridae</taxon>
        <taxon>Pentapetalae</taxon>
        <taxon>rosids</taxon>
        <taxon>fabids</taxon>
        <taxon>Rosales</taxon>
        <taxon>Cannabaceae</taxon>
        <taxon>Cannabis</taxon>
    </lineage>
</organism>
<name>A0A803NI15_CANSA</name>